<gene>
    <name evidence="1" type="ORF">DN730_11460</name>
</gene>
<evidence type="ECO:0008006" key="3">
    <source>
        <dbReference type="Google" id="ProtNLM"/>
    </source>
</evidence>
<reference evidence="1 2" key="1">
    <citation type="submission" date="2018-06" db="EMBL/GenBank/DDBJ databases">
        <title>Marinomonas sp. YLB-05 draft genome sequence.</title>
        <authorList>
            <person name="Yu L."/>
            <person name="Tang X."/>
        </authorList>
    </citation>
    <scope>NUCLEOTIDE SEQUENCE [LARGE SCALE GENOMIC DNA]</scope>
    <source>
        <strain evidence="1 2">YLB-05</strain>
    </source>
</reference>
<dbReference type="Proteomes" id="UP000254326">
    <property type="component" value="Unassembled WGS sequence"/>
</dbReference>
<accession>A0A370U8Z2</accession>
<dbReference type="PANTHER" id="PTHR35602">
    <property type="entry name" value="ESTERASE YQIA-RELATED"/>
    <property type="match status" value="1"/>
</dbReference>
<dbReference type="InterPro" id="IPR029058">
    <property type="entry name" value="AB_hydrolase_fold"/>
</dbReference>
<dbReference type="InterPro" id="IPR008886">
    <property type="entry name" value="UPF0227/Esterase_YqiA"/>
</dbReference>
<dbReference type="Pfam" id="PF05728">
    <property type="entry name" value="UPF0227"/>
    <property type="match status" value="1"/>
</dbReference>
<dbReference type="RefSeq" id="WP_115468275.1">
    <property type="nucleotide sequence ID" value="NZ_QKRA01000004.1"/>
</dbReference>
<protein>
    <recommendedName>
        <fullName evidence="3">Esterase YqiA</fullName>
    </recommendedName>
</protein>
<comment type="caution">
    <text evidence="1">The sequence shown here is derived from an EMBL/GenBank/DDBJ whole genome shotgun (WGS) entry which is preliminary data.</text>
</comment>
<dbReference type="OrthoDB" id="9814831at2"/>
<proteinExistence type="predicted"/>
<evidence type="ECO:0000313" key="1">
    <source>
        <dbReference type="EMBL" id="RDL44237.1"/>
    </source>
</evidence>
<dbReference type="Gene3D" id="3.40.50.1820">
    <property type="entry name" value="alpha/beta hydrolase"/>
    <property type="match status" value="1"/>
</dbReference>
<dbReference type="SUPFAM" id="SSF53474">
    <property type="entry name" value="alpha/beta-Hydrolases"/>
    <property type="match status" value="1"/>
</dbReference>
<keyword evidence="2" id="KW-1185">Reference proteome</keyword>
<dbReference type="EMBL" id="QKRA01000004">
    <property type="protein sequence ID" value="RDL44237.1"/>
    <property type="molecule type" value="Genomic_DNA"/>
</dbReference>
<organism evidence="1 2">
    <name type="scientific">Marinomonas piezotolerans</name>
    <dbReference type="NCBI Taxonomy" id="2213058"/>
    <lineage>
        <taxon>Bacteria</taxon>
        <taxon>Pseudomonadati</taxon>
        <taxon>Pseudomonadota</taxon>
        <taxon>Gammaproteobacteria</taxon>
        <taxon>Oceanospirillales</taxon>
        <taxon>Oceanospirillaceae</taxon>
        <taxon>Marinomonas</taxon>
    </lineage>
</organism>
<sequence>MPYLIYVHGFNSSELSHKSQLVAQRMVELGLGDHFECPRLPWQPAKAINLLQQCIEQKQHDGHSVVLIGSSLGGFYAAYLSQQFDLPAILVNPAVEAPSLLRHFLGEQVNPYTGERYMLEERHMSELESMDHAVDDQYRLWLMVQKADEVLNANAALARFPHVGKLTCEEGGDHSFAGFDRFIDDILRFSGILK</sequence>
<evidence type="ECO:0000313" key="2">
    <source>
        <dbReference type="Proteomes" id="UP000254326"/>
    </source>
</evidence>
<name>A0A370U8Z2_9GAMM</name>
<dbReference type="PANTHER" id="PTHR35602:SF3">
    <property type="entry name" value="ESTERASE YQIA"/>
    <property type="match status" value="1"/>
</dbReference>
<dbReference type="AlphaFoldDB" id="A0A370U8Z2"/>